<dbReference type="PRINTS" id="PR00035">
    <property type="entry name" value="HTHGNTR"/>
</dbReference>
<dbReference type="GO" id="GO:0003700">
    <property type="term" value="F:DNA-binding transcription factor activity"/>
    <property type="evidence" value="ECO:0007669"/>
    <property type="project" value="InterPro"/>
</dbReference>
<dbReference type="PANTHER" id="PTHR43537">
    <property type="entry name" value="TRANSCRIPTIONAL REGULATOR, GNTR FAMILY"/>
    <property type="match status" value="1"/>
</dbReference>
<dbReference type="EMBL" id="CP001854">
    <property type="protein sequence ID" value="ADB52382.1"/>
    <property type="molecule type" value="Genomic_DNA"/>
</dbReference>
<dbReference type="InterPro" id="IPR000524">
    <property type="entry name" value="Tscrpt_reg_HTH_GntR"/>
</dbReference>
<proteinExistence type="predicted"/>
<dbReference type="HOGENOM" id="CLU_017584_9_0_11"/>
<dbReference type="Gene3D" id="1.20.120.530">
    <property type="entry name" value="GntR ligand-binding domain-like"/>
    <property type="match status" value="1"/>
</dbReference>
<dbReference type="OrthoDB" id="162505at2"/>
<evidence type="ECO:0000313" key="6">
    <source>
        <dbReference type="Proteomes" id="UP000008229"/>
    </source>
</evidence>
<evidence type="ECO:0000313" key="5">
    <source>
        <dbReference type="EMBL" id="ADB52382.1"/>
    </source>
</evidence>
<dbReference type="AlphaFoldDB" id="D3F3L7"/>
<keyword evidence="3" id="KW-0804">Transcription</keyword>
<dbReference type="SUPFAM" id="SSF46785">
    <property type="entry name" value="Winged helix' DNA-binding domain"/>
    <property type="match status" value="1"/>
</dbReference>
<dbReference type="CDD" id="cd07377">
    <property type="entry name" value="WHTH_GntR"/>
    <property type="match status" value="1"/>
</dbReference>
<dbReference type="Proteomes" id="UP000008229">
    <property type="component" value="Chromosome"/>
</dbReference>
<organism evidence="5 6">
    <name type="scientific">Conexibacter woesei (strain DSM 14684 / CCUG 47730 / CIP 108061 / JCM 11494 / NBRC 100937 / ID131577)</name>
    <dbReference type="NCBI Taxonomy" id="469383"/>
    <lineage>
        <taxon>Bacteria</taxon>
        <taxon>Bacillati</taxon>
        <taxon>Actinomycetota</taxon>
        <taxon>Thermoleophilia</taxon>
        <taxon>Solirubrobacterales</taxon>
        <taxon>Conexibacteraceae</taxon>
        <taxon>Conexibacter</taxon>
    </lineage>
</organism>
<dbReference type="PROSITE" id="PS50949">
    <property type="entry name" value="HTH_GNTR"/>
    <property type="match status" value="1"/>
</dbReference>
<evidence type="ECO:0000256" key="3">
    <source>
        <dbReference type="ARBA" id="ARBA00023163"/>
    </source>
</evidence>
<dbReference type="Gene3D" id="1.10.10.10">
    <property type="entry name" value="Winged helix-like DNA-binding domain superfamily/Winged helix DNA-binding domain"/>
    <property type="match status" value="1"/>
</dbReference>
<dbReference type="SMART" id="SM00345">
    <property type="entry name" value="HTH_GNTR"/>
    <property type="match status" value="1"/>
</dbReference>
<protein>
    <submittedName>
        <fullName evidence="5">Regulatory protein GntR HTH</fullName>
    </submittedName>
</protein>
<dbReference type="SMART" id="SM00895">
    <property type="entry name" value="FCD"/>
    <property type="match status" value="1"/>
</dbReference>
<keyword evidence="2" id="KW-0238">DNA-binding</keyword>
<dbReference type="RefSeq" id="WP_012935433.1">
    <property type="nucleotide sequence ID" value="NC_013739.1"/>
</dbReference>
<dbReference type="InterPro" id="IPR008920">
    <property type="entry name" value="TF_FadR/GntR_C"/>
</dbReference>
<dbReference type="InterPro" id="IPR036390">
    <property type="entry name" value="WH_DNA-bd_sf"/>
</dbReference>
<dbReference type="InterPro" id="IPR011711">
    <property type="entry name" value="GntR_C"/>
</dbReference>
<dbReference type="eggNOG" id="COG2186">
    <property type="taxonomic scope" value="Bacteria"/>
</dbReference>
<sequence>MPTKTDSHSALDEDRGERAQTLFSSARRVRSFDDVTEQIRDAILSGEVAQGERLPSERELCQTFGVSRATLREALRSLEALGLLAIRPGKTGGAFAVRPSESTLGDALSALVHMRGASAQDLAEFRVDFDGWNAWWAAHRAGPDDVAVMKGLVRDAREAVKSIDQDLSTIADIDSRWHQAVARATQNRLRVGISLGLHEPIGRLVDELQPADRRYARSIPTALAKVTKAIEARDAEAARAAMWAHIDEWNLLNPQVEPSPDRTTTTRKRAGR</sequence>
<evidence type="ECO:0000259" key="4">
    <source>
        <dbReference type="PROSITE" id="PS50949"/>
    </source>
</evidence>
<dbReference type="Pfam" id="PF07729">
    <property type="entry name" value="FCD"/>
    <property type="match status" value="1"/>
</dbReference>
<gene>
    <name evidence="5" type="ordered locus">Cwoe_3965</name>
</gene>
<name>D3F3L7_CONWI</name>
<reference evidence="6" key="2">
    <citation type="submission" date="2010-01" db="EMBL/GenBank/DDBJ databases">
        <title>The complete genome of Conexibacter woesei DSM 14684.</title>
        <authorList>
            <consortium name="US DOE Joint Genome Institute (JGI-PGF)"/>
            <person name="Lucas S."/>
            <person name="Copeland A."/>
            <person name="Lapidus A."/>
            <person name="Glavina del Rio T."/>
            <person name="Dalin E."/>
            <person name="Tice H."/>
            <person name="Bruce D."/>
            <person name="Goodwin L."/>
            <person name="Pitluck S."/>
            <person name="Kyrpides N."/>
            <person name="Mavromatis K."/>
            <person name="Ivanova N."/>
            <person name="Mikhailova N."/>
            <person name="Chertkov O."/>
            <person name="Brettin T."/>
            <person name="Detter J.C."/>
            <person name="Han C."/>
            <person name="Larimer F."/>
            <person name="Land M."/>
            <person name="Hauser L."/>
            <person name="Markowitz V."/>
            <person name="Cheng J.-F."/>
            <person name="Hugenholtz P."/>
            <person name="Woyke T."/>
            <person name="Wu D."/>
            <person name="Pukall R."/>
            <person name="Steenblock K."/>
            <person name="Schneider S."/>
            <person name="Klenk H.-P."/>
            <person name="Eisen J.A."/>
        </authorList>
    </citation>
    <scope>NUCLEOTIDE SEQUENCE [LARGE SCALE GENOMIC DNA]</scope>
    <source>
        <strain evidence="6">DSM 14684 / CIP 108061 / JCM 11494 / NBRC 100937 / ID131577</strain>
    </source>
</reference>
<dbReference type="Pfam" id="PF00392">
    <property type="entry name" value="GntR"/>
    <property type="match status" value="1"/>
</dbReference>
<dbReference type="STRING" id="469383.Cwoe_3965"/>
<reference evidence="5 6" key="1">
    <citation type="journal article" date="2010" name="Stand. Genomic Sci.">
        <title>Complete genome sequence of Conexibacter woesei type strain (ID131577).</title>
        <authorList>
            <person name="Pukall R."/>
            <person name="Lapidus A."/>
            <person name="Glavina Del Rio T."/>
            <person name="Copeland A."/>
            <person name="Tice H."/>
            <person name="Cheng J.-F."/>
            <person name="Lucas S."/>
            <person name="Chen F."/>
            <person name="Nolan M."/>
            <person name="Bruce D."/>
            <person name="Goodwin L."/>
            <person name="Pitluck S."/>
            <person name="Mavromatis K."/>
            <person name="Ivanova N."/>
            <person name="Ovchinnikova G."/>
            <person name="Pati A."/>
            <person name="Chen A."/>
            <person name="Palaniappan K."/>
            <person name="Land M."/>
            <person name="Hauser L."/>
            <person name="Chang Y.-J."/>
            <person name="Jeffries C.D."/>
            <person name="Chain P."/>
            <person name="Meincke L."/>
            <person name="Sims D."/>
            <person name="Brettin T."/>
            <person name="Detter J.C."/>
            <person name="Rohde M."/>
            <person name="Goeker M."/>
            <person name="Bristow J."/>
            <person name="Eisen J.A."/>
            <person name="Markowitz V."/>
            <person name="Kyrpides N.C."/>
            <person name="Klenk H.-P."/>
            <person name="Hugenholtz P."/>
        </authorList>
    </citation>
    <scope>NUCLEOTIDE SEQUENCE [LARGE SCALE GENOMIC DNA]</scope>
    <source>
        <strain evidence="6">DSM 14684 / CIP 108061 / JCM 11494 / NBRC 100937 / ID131577</strain>
    </source>
</reference>
<keyword evidence="1" id="KW-0805">Transcription regulation</keyword>
<feature type="domain" description="HTH gntR-type" evidence="4">
    <location>
        <begin position="29"/>
        <end position="99"/>
    </location>
</feature>
<evidence type="ECO:0000256" key="2">
    <source>
        <dbReference type="ARBA" id="ARBA00023125"/>
    </source>
</evidence>
<accession>D3F3L7</accession>
<evidence type="ECO:0000256" key="1">
    <source>
        <dbReference type="ARBA" id="ARBA00023015"/>
    </source>
</evidence>
<keyword evidence="6" id="KW-1185">Reference proteome</keyword>
<dbReference type="InterPro" id="IPR036388">
    <property type="entry name" value="WH-like_DNA-bd_sf"/>
</dbReference>
<dbReference type="SUPFAM" id="SSF48008">
    <property type="entry name" value="GntR ligand-binding domain-like"/>
    <property type="match status" value="1"/>
</dbReference>
<dbReference type="KEGG" id="cwo:Cwoe_3965"/>
<dbReference type="GO" id="GO:0003677">
    <property type="term" value="F:DNA binding"/>
    <property type="evidence" value="ECO:0007669"/>
    <property type="project" value="UniProtKB-KW"/>
</dbReference>
<dbReference type="PANTHER" id="PTHR43537:SF5">
    <property type="entry name" value="UXU OPERON TRANSCRIPTIONAL REGULATOR"/>
    <property type="match status" value="1"/>
</dbReference>